<accession>A0A803QWR6</accession>
<dbReference type="InterPro" id="IPR032675">
    <property type="entry name" value="LRR_dom_sf"/>
</dbReference>
<dbReference type="AlphaFoldDB" id="A0A803QWR6"/>
<dbReference type="PANTHER" id="PTHR36766">
    <property type="entry name" value="PLANT BROAD-SPECTRUM MILDEW RESISTANCE PROTEIN RPW8"/>
    <property type="match status" value="1"/>
</dbReference>
<feature type="domain" description="Disease resistance protein At4g27190-like leucine-rich repeats" evidence="2">
    <location>
        <begin position="44"/>
        <end position="181"/>
    </location>
</feature>
<dbReference type="InterPro" id="IPR057135">
    <property type="entry name" value="At4g27190-like_LRR"/>
</dbReference>
<reference evidence="3" key="1">
    <citation type="submission" date="2018-11" db="EMBL/GenBank/DDBJ databases">
        <authorList>
            <person name="Grassa J C."/>
        </authorList>
    </citation>
    <scope>NUCLEOTIDE SEQUENCE [LARGE SCALE GENOMIC DNA]</scope>
</reference>
<dbReference type="Gramene" id="novel_model_2349_5bd9a17a">
    <property type="protein sequence ID" value="cds.novel_model_2349_5bd9a17a"/>
    <property type="gene ID" value="novel_gene_1252_5bd9a17a"/>
</dbReference>
<sequence>MLMWKEWSFCTKDILGEGQTFPLLKELDLSGCPKLNVGLPCYLPSLEDLHIEDCEEMEVLLPRTTQQTLTAPPFLAFVFISNCPVLESLLDWGSHPKVENICLWNTRSLFENRSKWELQRLPCLKMVNIVGWEEKSFPEEGLLPITLDKIVIQNCSNLESLNGKAFQQLTSLTYLYINNCERLQCLPEEGLPNSLSDLVIWDCPLVKQRCEKGGEDWPKIQHIAKVELELTKQKGNCLLVW</sequence>
<name>A0A803QWR6_CANSA</name>
<dbReference type="Pfam" id="PF23247">
    <property type="entry name" value="LRR_RPS2"/>
    <property type="match status" value="1"/>
</dbReference>
<evidence type="ECO:0000313" key="3">
    <source>
        <dbReference type="EnsemblPlants" id="cds.novel_model_2349_5bd9a17a"/>
    </source>
</evidence>
<dbReference type="GO" id="GO:0006952">
    <property type="term" value="P:defense response"/>
    <property type="evidence" value="ECO:0007669"/>
    <property type="project" value="UniProtKB-KW"/>
</dbReference>
<dbReference type="EMBL" id="UZAU01000245">
    <property type="status" value="NOT_ANNOTATED_CDS"/>
    <property type="molecule type" value="Genomic_DNA"/>
</dbReference>
<evidence type="ECO:0000313" key="4">
    <source>
        <dbReference type="Proteomes" id="UP000596661"/>
    </source>
</evidence>
<protein>
    <recommendedName>
        <fullName evidence="2">Disease resistance protein At4g27190-like leucine-rich repeats domain-containing protein</fullName>
    </recommendedName>
</protein>
<evidence type="ECO:0000256" key="1">
    <source>
        <dbReference type="ARBA" id="ARBA00022821"/>
    </source>
</evidence>
<dbReference type="SUPFAM" id="SSF52058">
    <property type="entry name" value="L domain-like"/>
    <property type="match status" value="1"/>
</dbReference>
<reference evidence="3" key="2">
    <citation type="submission" date="2021-03" db="UniProtKB">
        <authorList>
            <consortium name="EnsemblPlants"/>
        </authorList>
    </citation>
    <scope>IDENTIFICATION</scope>
</reference>
<evidence type="ECO:0000259" key="2">
    <source>
        <dbReference type="Pfam" id="PF23247"/>
    </source>
</evidence>
<organism evidence="3 4">
    <name type="scientific">Cannabis sativa</name>
    <name type="common">Hemp</name>
    <name type="synonym">Marijuana</name>
    <dbReference type="NCBI Taxonomy" id="3483"/>
    <lineage>
        <taxon>Eukaryota</taxon>
        <taxon>Viridiplantae</taxon>
        <taxon>Streptophyta</taxon>
        <taxon>Embryophyta</taxon>
        <taxon>Tracheophyta</taxon>
        <taxon>Spermatophyta</taxon>
        <taxon>Magnoliopsida</taxon>
        <taxon>eudicotyledons</taxon>
        <taxon>Gunneridae</taxon>
        <taxon>Pentapetalae</taxon>
        <taxon>rosids</taxon>
        <taxon>fabids</taxon>
        <taxon>Rosales</taxon>
        <taxon>Cannabaceae</taxon>
        <taxon>Cannabis</taxon>
    </lineage>
</organism>
<dbReference type="PANTHER" id="PTHR36766:SF40">
    <property type="entry name" value="DISEASE RESISTANCE PROTEIN RGA3"/>
    <property type="match status" value="1"/>
</dbReference>
<proteinExistence type="predicted"/>
<dbReference type="OMA" id="VENICLW"/>
<keyword evidence="1" id="KW-0611">Plant defense</keyword>
<dbReference type="Proteomes" id="UP000596661">
    <property type="component" value="Chromosome 3"/>
</dbReference>
<dbReference type="EnsemblPlants" id="novel_model_2349_5bd9a17a">
    <property type="protein sequence ID" value="cds.novel_model_2349_5bd9a17a"/>
    <property type="gene ID" value="novel_gene_1252_5bd9a17a"/>
</dbReference>
<dbReference type="Gene3D" id="3.80.10.10">
    <property type="entry name" value="Ribonuclease Inhibitor"/>
    <property type="match status" value="1"/>
</dbReference>
<keyword evidence="4" id="KW-1185">Reference proteome</keyword>